<keyword evidence="2" id="KW-0479">Metal-binding</keyword>
<comment type="catalytic activity">
    <reaction evidence="4">
        <text>(2E,4Z)-5-hydroxypenta-2,4-diene-1,2,5-tricarboxylate = (3E,5R)-5-carboxy-2-oxohept-3-enedioate</text>
        <dbReference type="Rhea" id="RHEA:18813"/>
        <dbReference type="ChEBI" id="CHEBI:47961"/>
        <dbReference type="ChEBI" id="CHEBI:87491"/>
        <dbReference type="EC" id="5.3.3.10"/>
    </reaction>
</comment>
<dbReference type="OrthoDB" id="9805307at2"/>
<evidence type="ECO:0000256" key="4">
    <source>
        <dbReference type="ARBA" id="ARBA00052790"/>
    </source>
</evidence>
<dbReference type="AlphaFoldDB" id="A0A2T5MD88"/>
<name>A0A2T5MD88_9GAMM</name>
<dbReference type="Proteomes" id="UP000244248">
    <property type="component" value="Unassembled WGS sequence"/>
</dbReference>
<evidence type="ECO:0000256" key="6">
    <source>
        <dbReference type="ARBA" id="ARBA00060569"/>
    </source>
</evidence>
<organism evidence="9 10">
    <name type="scientific">Stenotrophobium rhamnosiphilum</name>
    <dbReference type="NCBI Taxonomy" id="2029166"/>
    <lineage>
        <taxon>Bacteria</taxon>
        <taxon>Pseudomonadati</taxon>
        <taxon>Pseudomonadota</taxon>
        <taxon>Gammaproteobacteria</taxon>
        <taxon>Nevskiales</taxon>
        <taxon>Nevskiaceae</taxon>
        <taxon>Stenotrophobium</taxon>
    </lineage>
</organism>
<dbReference type="PANTHER" id="PTHR42796:SF4">
    <property type="entry name" value="FUMARYLACETOACETATE HYDROLASE DOMAIN-CONTAINING PROTEIN 2A"/>
    <property type="match status" value="1"/>
</dbReference>
<sequence>MKLLRHGLAGQEKPGLLDSNGVLRDLSGVIADITPQVLSKAGLAKLAALNTNDLPIVAGNPRLGVPVAGISKFLAIGLNFADHAEESKLPIPTEPVLFTKAISCLNGPNDDVMLPKGSRKGDWEVELGFIIGRTASYVEEAEALDYVAGYVLVNDVSEREFQIERGGSWDKGKGCDTFGPVGPWLVTSDEVGDPQVLDMWLDVNDKRMQTGNSRTMIFTIAQLVSYISKFITLHPGDLIITGTPPGVGLGQKPEPIYLKAGDTMSLGIAKLGEQKQKVVAWHATDESNA</sequence>
<proteinExistence type="inferred from homology"/>
<keyword evidence="10" id="KW-1185">Reference proteome</keyword>
<comment type="pathway">
    <text evidence="6">Aromatic compound metabolism; 4-hydroxyphenylacetate degradation; pyruvate and succinate semialdehyde from 4-hydroxyphenylacetate: step 4/7.</text>
</comment>
<accession>A0A2T5MD88</accession>
<protein>
    <submittedName>
        <fullName evidence="9">2-hydroxyhepta-2,4-diene-1,7-dioate isomerase</fullName>
    </submittedName>
</protein>
<dbReference type="GO" id="GO:0019752">
    <property type="term" value="P:carboxylic acid metabolic process"/>
    <property type="evidence" value="ECO:0007669"/>
    <property type="project" value="UniProtKB-ARBA"/>
</dbReference>
<evidence type="ECO:0000256" key="5">
    <source>
        <dbReference type="ARBA" id="ARBA00057150"/>
    </source>
</evidence>
<comment type="function">
    <text evidence="5">Decarboxylates OPET (5-oxo-pent-3-ene-1,2,5-tricarboxylic acid) into HHDD (2-hydroxy-hept-2,4-diene-1,7-dioate) and isomerizes it to OHED (2-oxo-hept-3-ene-1,7-dioate).</text>
</comment>
<comment type="catalytic activity">
    <reaction evidence="3">
        <text>(3E,5R)-5-carboxy-2-oxohept-3-enedioate + H(+) = (4Z)-2-oxohept-4-enedioate + CO2</text>
        <dbReference type="Rhea" id="RHEA:14397"/>
        <dbReference type="ChEBI" id="CHEBI:15378"/>
        <dbReference type="ChEBI" id="CHEBI:16526"/>
        <dbReference type="ChEBI" id="CHEBI:87491"/>
        <dbReference type="ChEBI" id="CHEBI:87507"/>
        <dbReference type="EC" id="4.1.1.68"/>
    </reaction>
</comment>
<dbReference type="RefSeq" id="WP_107940888.1">
    <property type="nucleotide sequence ID" value="NZ_QANS01000005.1"/>
</dbReference>
<evidence type="ECO:0000256" key="3">
    <source>
        <dbReference type="ARBA" id="ARBA00051258"/>
    </source>
</evidence>
<evidence type="ECO:0000313" key="9">
    <source>
        <dbReference type="EMBL" id="PTU30517.1"/>
    </source>
</evidence>
<dbReference type="FunFam" id="3.90.850.10:FF:000002">
    <property type="entry name" value="2-hydroxyhepta-2,4-diene-1,7-dioate isomerase"/>
    <property type="match status" value="1"/>
</dbReference>
<evidence type="ECO:0000259" key="8">
    <source>
        <dbReference type="Pfam" id="PF01557"/>
    </source>
</evidence>
<dbReference type="EMBL" id="QANS01000005">
    <property type="protein sequence ID" value="PTU30517.1"/>
    <property type="molecule type" value="Genomic_DNA"/>
</dbReference>
<dbReference type="InterPro" id="IPR051121">
    <property type="entry name" value="FAH"/>
</dbReference>
<reference evidence="9 10" key="1">
    <citation type="submission" date="2018-04" db="EMBL/GenBank/DDBJ databases">
        <title>Novel species isolated from glacier.</title>
        <authorList>
            <person name="Liu Q."/>
            <person name="Xin Y.-H."/>
        </authorList>
    </citation>
    <scope>NUCLEOTIDE SEQUENCE [LARGE SCALE GENOMIC DNA]</scope>
    <source>
        <strain evidence="9 10">GT1R17</strain>
    </source>
</reference>
<comment type="similarity">
    <text evidence="1">Belongs to the FAH family.</text>
</comment>
<gene>
    <name evidence="9" type="ORF">CJD38_13465</name>
</gene>
<evidence type="ECO:0000256" key="2">
    <source>
        <dbReference type="ARBA" id="ARBA00022723"/>
    </source>
</evidence>
<dbReference type="GO" id="GO:0008704">
    <property type="term" value="F:5-carboxymethyl-2-hydroxymuconate delta-isomerase activity"/>
    <property type="evidence" value="ECO:0007669"/>
    <property type="project" value="UniProtKB-EC"/>
</dbReference>
<feature type="domain" description="Fumarylacetoacetase-like C-terminal" evidence="8">
    <location>
        <begin position="73"/>
        <end position="279"/>
    </location>
</feature>
<dbReference type="Gene3D" id="3.90.850.10">
    <property type="entry name" value="Fumarylacetoacetase-like, C-terminal domain"/>
    <property type="match status" value="1"/>
</dbReference>
<keyword evidence="9" id="KW-0413">Isomerase</keyword>
<evidence type="ECO:0000256" key="7">
    <source>
        <dbReference type="ARBA" id="ARBA00060680"/>
    </source>
</evidence>
<comment type="pathway">
    <text evidence="7">Aromatic compound metabolism; 4-hydroxyphenylacetate degradation; pyruvate and succinate semialdehyde from 4-hydroxyphenylacetate: step 5/7.</text>
</comment>
<dbReference type="GO" id="GO:0018800">
    <property type="term" value="F:5-oxopent-3-ene-1,2,5-tricarboxylate decarboxylase activity"/>
    <property type="evidence" value="ECO:0007669"/>
    <property type="project" value="UniProtKB-EC"/>
</dbReference>
<evidence type="ECO:0000313" key="10">
    <source>
        <dbReference type="Proteomes" id="UP000244248"/>
    </source>
</evidence>
<comment type="caution">
    <text evidence="9">The sequence shown here is derived from an EMBL/GenBank/DDBJ whole genome shotgun (WGS) entry which is preliminary data.</text>
</comment>
<dbReference type="GO" id="GO:0046872">
    <property type="term" value="F:metal ion binding"/>
    <property type="evidence" value="ECO:0007669"/>
    <property type="project" value="UniProtKB-KW"/>
</dbReference>
<dbReference type="Pfam" id="PF01557">
    <property type="entry name" value="FAA_hydrolase"/>
    <property type="match status" value="1"/>
</dbReference>
<dbReference type="InterPro" id="IPR036663">
    <property type="entry name" value="Fumarylacetoacetase_C_sf"/>
</dbReference>
<dbReference type="PANTHER" id="PTHR42796">
    <property type="entry name" value="FUMARYLACETOACETATE HYDROLASE DOMAIN-CONTAINING PROTEIN 2A-RELATED"/>
    <property type="match status" value="1"/>
</dbReference>
<dbReference type="SUPFAM" id="SSF56529">
    <property type="entry name" value="FAH"/>
    <property type="match status" value="1"/>
</dbReference>
<dbReference type="InterPro" id="IPR011234">
    <property type="entry name" value="Fumarylacetoacetase-like_C"/>
</dbReference>
<evidence type="ECO:0000256" key="1">
    <source>
        <dbReference type="ARBA" id="ARBA00010211"/>
    </source>
</evidence>